<organism evidence="1 2">
    <name type="scientific">Chitinophaga oryziterrae</name>
    <dbReference type="NCBI Taxonomy" id="1031224"/>
    <lineage>
        <taxon>Bacteria</taxon>
        <taxon>Pseudomonadati</taxon>
        <taxon>Bacteroidota</taxon>
        <taxon>Chitinophagia</taxon>
        <taxon>Chitinophagales</taxon>
        <taxon>Chitinophagaceae</taxon>
        <taxon>Chitinophaga</taxon>
    </lineage>
</organism>
<dbReference type="Proteomes" id="UP000468388">
    <property type="component" value="Unassembled WGS sequence"/>
</dbReference>
<reference evidence="1 2" key="1">
    <citation type="submission" date="2019-12" db="EMBL/GenBank/DDBJ databases">
        <title>The draft genomic sequence of strain Chitinophaga oryziterrae JCM 16595.</title>
        <authorList>
            <person name="Zhang X."/>
        </authorList>
    </citation>
    <scope>NUCLEOTIDE SEQUENCE [LARGE SCALE GENOMIC DNA]</scope>
    <source>
        <strain evidence="1 2">JCM 16595</strain>
    </source>
</reference>
<accession>A0A6N8J821</accession>
<dbReference type="OrthoDB" id="677818at2"/>
<comment type="caution">
    <text evidence="1">The sequence shown here is derived from an EMBL/GenBank/DDBJ whole genome shotgun (WGS) entry which is preliminary data.</text>
</comment>
<dbReference type="AlphaFoldDB" id="A0A6N8J821"/>
<evidence type="ECO:0000313" key="2">
    <source>
        <dbReference type="Proteomes" id="UP000468388"/>
    </source>
</evidence>
<name>A0A6N8J821_9BACT</name>
<protein>
    <submittedName>
        <fullName evidence="1">Uncharacterized protein</fullName>
    </submittedName>
</protein>
<keyword evidence="2" id="KW-1185">Reference proteome</keyword>
<dbReference type="RefSeq" id="WP_157299002.1">
    <property type="nucleotide sequence ID" value="NZ_BAAAZB010000005.1"/>
</dbReference>
<proteinExistence type="predicted"/>
<evidence type="ECO:0000313" key="1">
    <source>
        <dbReference type="EMBL" id="MVT40369.1"/>
    </source>
</evidence>
<gene>
    <name evidence="1" type="ORF">GO495_07230</name>
</gene>
<dbReference type="EMBL" id="WRXO01000001">
    <property type="protein sequence ID" value="MVT40369.1"/>
    <property type="molecule type" value="Genomic_DNA"/>
</dbReference>
<sequence>MQIDQLNILALGRNPEIMLVMNRLLNAPARWYGVTVNTEEEMLAAFATTSFHIVLLCAGVTPEEEVRLKAQLSALNPSVIVRRHYGGGSGLLNNEIKFVLDQENIQLAS</sequence>